<dbReference type="FunFam" id="2.170.260.10:FF:000003">
    <property type="entry name" value="Piwi-like RNA-mediated gene silencing 2"/>
    <property type="match status" value="1"/>
</dbReference>
<dbReference type="SUPFAM" id="SSF101690">
    <property type="entry name" value="PAZ domain"/>
    <property type="match status" value="1"/>
</dbReference>
<evidence type="ECO:0000256" key="3">
    <source>
        <dbReference type="ARBA" id="ARBA00022490"/>
    </source>
</evidence>
<dbReference type="SMART" id="SM00950">
    <property type="entry name" value="Piwi"/>
    <property type="match status" value="1"/>
</dbReference>
<dbReference type="OrthoDB" id="445936at2759"/>
<keyword evidence="11" id="KW-1185">Reference proteome</keyword>
<dbReference type="FunFam" id="3.30.420.10:FF:000014">
    <property type="entry name" value="Piwi-like RNA-mediated gene silencing 1"/>
    <property type="match status" value="1"/>
</dbReference>
<dbReference type="EMBL" id="CAEY01001813">
    <property type="status" value="NOT_ANNOTATED_CDS"/>
    <property type="molecule type" value="Genomic_DNA"/>
</dbReference>
<dbReference type="GO" id="GO:0005737">
    <property type="term" value="C:cytoplasm"/>
    <property type="evidence" value="ECO:0007669"/>
    <property type="project" value="UniProtKB-SubCell"/>
</dbReference>
<gene>
    <name evidence="10" type="primary">107361155</name>
</gene>
<keyword evidence="4" id="KW-0221">Differentiation</keyword>
<evidence type="ECO:0000256" key="2">
    <source>
        <dbReference type="ARBA" id="ARBA00022473"/>
    </source>
</evidence>
<keyword evidence="3" id="KW-0963">Cytoplasm</keyword>
<sequence length="821" mass="93693">MDIGRARGRAAGRGRGALTETEAGFFARDPSAAIAENEPAQRGRGGFVRGEVLCTIPPGVTVTTGDNQGNLKIITNYFKLVVPKEQVVHSYRVDFDPQVESVRVRRGLIYENRAVFDRAYVFDGGNEIKSMCKLDSTPVTITGTRRDGASVTMTIKYTSTVSWGHPEMLRLYNTQMRRNLEYLGFVQVGRDYYTPEFKKIMKEHRIEIWPGVLTAIAEHDGGILMVNDMINKIVRQEKALDVLKRIKERNRLQEIANIELSGSIVMTQYNNKTYRVEEVMFDKNPINYTFDRRGTSVSLRDYYIEHYDLACTDERQPLLLAQPTEKQVRGGEKKDILLIPEFCVMTGLTKQMAEDFNFKRALGDLTRLDPLARAQALTQFIRKLNSNDRVKEEMRAWGLHFSESLVELNARSLPPEKIIISGDSGESVQYQQRTGSFEREMRSKRMKTPVRLEQWAVLCLRNHKAMVDEFVETLKRICGPLGVDMGQPKLMPVENDRPAGYMEVCRKIPAGAKMVVILVPNTNADRYSAIKRYFCVDAPCPSQVLTTRVLGNKKNLMSVATKVLIQMSTKMGAEPWGISIPPRNCMIVGYDTYHDTQKKGFSVGGFVCTSNPGATSWFSRTSYHQTREELCGNFANNFRAGLKNWSEKNNSWPERIVIYRDGVSEGQIPFVYNVEMKQMQDVLKEKEGLDKIAFVYIIVTKRVNARFFLRVGERELQNPPPGTSIDSVVTRKQRYDFYLISQSVRQGTVNPTMYNIIADNTNWRPIHHQQLAYKLCHMYYNWAGTITVPAPCQYAHKLAFLTGTALHREHDTKLSHTLFFL</sequence>
<dbReference type="InterPro" id="IPR036397">
    <property type="entry name" value="RNaseH_sf"/>
</dbReference>
<accession>T1K7U6</accession>
<dbReference type="eggNOG" id="KOG1042">
    <property type="taxonomic scope" value="Eukaryota"/>
</dbReference>
<evidence type="ECO:0000259" key="9">
    <source>
        <dbReference type="PROSITE" id="PS50822"/>
    </source>
</evidence>
<dbReference type="KEGG" id="tut:107361155"/>
<feature type="domain" description="PAZ" evidence="8">
    <location>
        <begin position="238"/>
        <end position="347"/>
    </location>
</feature>
<dbReference type="GO" id="GO:0003723">
    <property type="term" value="F:RNA binding"/>
    <property type="evidence" value="ECO:0007669"/>
    <property type="project" value="UniProtKB-KW"/>
</dbReference>
<dbReference type="SMART" id="SM00949">
    <property type="entry name" value="PAZ"/>
    <property type="match status" value="1"/>
</dbReference>
<dbReference type="Pfam" id="PF02171">
    <property type="entry name" value="Piwi"/>
    <property type="match status" value="1"/>
</dbReference>
<dbReference type="PROSITE" id="PS50821">
    <property type="entry name" value="PAZ"/>
    <property type="match status" value="1"/>
</dbReference>
<evidence type="ECO:0000256" key="6">
    <source>
        <dbReference type="ARBA" id="ARBA00023158"/>
    </source>
</evidence>
<comment type="similarity">
    <text evidence="7">Belongs to the argonaute family. Piwi subfamily.</text>
</comment>
<dbReference type="GO" id="GO:0140965">
    <property type="term" value="P:secondary piRNA processing"/>
    <property type="evidence" value="ECO:0007669"/>
    <property type="project" value="UniProtKB-ARBA"/>
</dbReference>
<dbReference type="Pfam" id="PF02170">
    <property type="entry name" value="PAZ"/>
    <property type="match status" value="1"/>
</dbReference>
<dbReference type="Gene3D" id="3.30.420.10">
    <property type="entry name" value="Ribonuclease H-like superfamily/Ribonuclease H"/>
    <property type="match status" value="1"/>
</dbReference>
<keyword evidence="6" id="KW-0943">RNA-mediated gene silencing</keyword>
<evidence type="ECO:0000313" key="11">
    <source>
        <dbReference type="Proteomes" id="UP000015104"/>
    </source>
</evidence>
<dbReference type="InterPro" id="IPR036085">
    <property type="entry name" value="PAZ_dom_sf"/>
</dbReference>
<dbReference type="SUPFAM" id="SSF53098">
    <property type="entry name" value="Ribonuclease H-like"/>
    <property type="match status" value="1"/>
</dbReference>
<dbReference type="PANTHER" id="PTHR22891">
    <property type="entry name" value="EUKARYOTIC TRANSLATION INITIATION FACTOR 2C"/>
    <property type="match status" value="1"/>
</dbReference>
<reference evidence="11" key="1">
    <citation type="submission" date="2011-08" db="EMBL/GenBank/DDBJ databases">
        <authorList>
            <person name="Rombauts S."/>
        </authorList>
    </citation>
    <scope>NUCLEOTIDE SEQUENCE</scope>
    <source>
        <strain evidence="11">London</strain>
    </source>
</reference>
<dbReference type="Pfam" id="PF23278">
    <property type="entry name" value="Piwi_N"/>
    <property type="match status" value="1"/>
</dbReference>
<dbReference type="InterPro" id="IPR012337">
    <property type="entry name" value="RNaseH-like_sf"/>
</dbReference>
<dbReference type="InterPro" id="IPR003100">
    <property type="entry name" value="PAZ_dom"/>
</dbReference>
<dbReference type="InterPro" id="IPR003165">
    <property type="entry name" value="Piwi"/>
</dbReference>
<keyword evidence="5" id="KW-0694">RNA-binding</keyword>
<comment type="subcellular location">
    <subcellularLocation>
        <location evidence="1">Cytoplasm</location>
    </subcellularLocation>
</comment>
<dbReference type="PROSITE" id="PS50822">
    <property type="entry name" value="PIWI"/>
    <property type="match status" value="1"/>
</dbReference>
<dbReference type="OMA" id="ECIYQPS"/>
<evidence type="ECO:0000256" key="7">
    <source>
        <dbReference type="ARBA" id="ARBA00038291"/>
    </source>
</evidence>
<proteinExistence type="inferred from homology"/>
<evidence type="ECO:0000313" key="10">
    <source>
        <dbReference type="EnsemblMetazoa" id="tetur06g05600.1"/>
    </source>
</evidence>
<dbReference type="Gene3D" id="3.40.50.2300">
    <property type="match status" value="1"/>
</dbReference>
<dbReference type="EnsemblMetazoa" id="tetur06g05600.1">
    <property type="protein sequence ID" value="tetur06g05600.1"/>
    <property type="gene ID" value="tetur06g05600"/>
</dbReference>
<evidence type="ECO:0000256" key="5">
    <source>
        <dbReference type="ARBA" id="ARBA00022884"/>
    </source>
</evidence>
<reference evidence="10" key="2">
    <citation type="submission" date="2015-06" db="UniProtKB">
        <authorList>
            <consortium name="EnsemblMetazoa"/>
        </authorList>
    </citation>
    <scope>IDENTIFICATION</scope>
</reference>
<evidence type="ECO:0008006" key="12">
    <source>
        <dbReference type="Google" id="ProtNLM"/>
    </source>
</evidence>
<organism evidence="10 11">
    <name type="scientific">Tetranychus urticae</name>
    <name type="common">Two-spotted spider mite</name>
    <dbReference type="NCBI Taxonomy" id="32264"/>
    <lineage>
        <taxon>Eukaryota</taxon>
        <taxon>Metazoa</taxon>
        <taxon>Ecdysozoa</taxon>
        <taxon>Arthropoda</taxon>
        <taxon>Chelicerata</taxon>
        <taxon>Arachnida</taxon>
        <taxon>Acari</taxon>
        <taxon>Acariformes</taxon>
        <taxon>Trombidiformes</taxon>
        <taxon>Prostigmata</taxon>
        <taxon>Eleutherengona</taxon>
        <taxon>Raphignathae</taxon>
        <taxon>Tetranychoidea</taxon>
        <taxon>Tetranychidae</taxon>
        <taxon>Tetranychus</taxon>
    </lineage>
</organism>
<dbReference type="Proteomes" id="UP000015104">
    <property type="component" value="Unassembled WGS sequence"/>
</dbReference>
<dbReference type="CDD" id="cd04658">
    <property type="entry name" value="Piwi_piwi-like_Euk"/>
    <property type="match status" value="1"/>
</dbReference>
<name>T1K7U6_TETUR</name>
<dbReference type="GO" id="GO:0030154">
    <property type="term" value="P:cell differentiation"/>
    <property type="evidence" value="ECO:0007669"/>
    <property type="project" value="UniProtKB-KW"/>
</dbReference>
<dbReference type="STRING" id="32264.T1K7U6"/>
<dbReference type="Gene3D" id="2.170.260.10">
    <property type="entry name" value="paz domain"/>
    <property type="match status" value="1"/>
</dbReference>
<keyword evidence="2" id="KW-0217">Developmental protein</keyword>
<protein>
    <recommendedName>
        <fullName evidence="12">Piwi-like protein 1</fullName>
    </recommendedName>
</protein>
<evidence type="ECO:0000256" key="4">
    <source>
        <dbReference type="ARBA" id="ARBA00022782"/>
    </source>
</evidence>
<dbReference type="CDD" id="cd02845">
    <property type="entry name" value="PAZ_piwi_like"/>
    <property type="match status" value="1"/>
</dbReference>
<feature type="domain" description="Piwi" evidence="9">
    <location>
        <begin position="514"/>
        <end position="807"/>
    </location>
</feature>
<evidence type="ECO:0000259" key="8">
    <source>
        <dbReference type="PROSITE" id="PS50821"/>
    </source>
</evidence>
<evidence type="ECO:0000256" key="1">
    <source>
        <dbReference type="ARBA" id="ARBA00004496"/>
    </source>
</evidence>
<dbReference type="AlphaFoldDB" id="T1K7U6"/>
<dbReference type="HOGENOM" id="CLU_008813_0_0_1"/>